<proteinExistence type="inferred from homology"/>
<sequence>MYRELFSNEIKYRFNISDIDLNNLNRDYLSEYDEVYNKLDQAINIKGKGYNLYILDDSNEDKIKNIIDYSNNKLKDIEAPKDICFVVEEDKYCPKVLFTNGGSGIKFKETLDKIKEDYLDEIFDFYNTSVCEEKEEILNEIILNKDKLLNELIELSEENGFHIKTKKRSFVFSPIKDGVPLTDEEFEALDNEEKNSLIKKLSLLKSKSKELVKKLKENELESILRVREILSEFLKTQMQERKLQLIDEFMDEDEVCGYINYVCSNIESKIADNYTSKYDDDEPIINEIVYSYQINILLDNSGIDHPRVIYENEPSVQRLIGKIEYENYNGIYKSTAKDIKPGAIIKSSEGVLILRAMDLLNYPQSYNYLKKILLNGYVDFEFSKSYLDALSIKCVKPELIKVKPKVIIIGDYRVYNILYNNDEDFKNVFRLMGESDYIKDKNEKEKENLTSTILNICKGYKCKPLSNEALKEVARYLSRQCEDKRKLCFDNLKLTNLIVMANDIATLEERKQIESEDIIQSYSKESLLEKNYLQQYKDKKVLLSTTGKVVGCVNGLSVIDTGYCSFGKPIRITCTCYKGNGSIVDIQKESDLSGKIHNKSINTLKGLITTLFDGYEDLPIDFHLNFEQIYGLVEGDSASAAEAVAMISALSKVPVKQNIAITGSVNQFGEIQPIGGINDKIEGFIKVCDTIDNSMGKAVIIPSANVDSLVLSKKVEELIEMGSFKIYAVDTIYDVIDVIMGDVYVTYKDVLEQCKKEFKRYLSRGKK</sequence>
<dbReference type="GO" id="GO:0004252">
    <property type="term" value="F:serine-type endopeptidase activity"/>
    <property type="evidence" value="ECO:0007669"/>
    <property type="project" value="UniProtKB-UniRule"/>
</dbReference>
<protein>
    <recommendedName>
        <fullName evidence="2">endopeptidase La</fullName>
        <ecNumber evidence="2">3.4.21.53</ecNumber>
    </recommendedName>
</protein>
<evidence type="ECO:0000256" key="3">
    <source>
        <dbReference type="SAM" id="Coils"/>
    </source>
</evidence>
<feature type="domain" description="Lon proteolytic" evidence="4">
    <location>
        <begin position="547"/>
        <end position="742"/>
    </location>
</feature>
<reference evidence="5 6" key="1">
    <citation type="submission" date="2016-11" db="EMBL/GenBank/DDBJ databases">
        <authorList>
            <person name="Jaros S."/>
            <person name="Januszkiewicz K."/>
            <person name="Wedrychowicz H."/>
        </authorList>
    </citation>
    <scope>NUCLEOTIDE SEQUENCE [LARGE SCALE GENOMIC DNA]</scope>
    <source>
        <strain evidence="5 6">DSM 3089</strain>
    </source>
</reference>
<dbReference type="GO" id="GO:0006508">
    <property type="term" value="P:proteolysis"/>
    <property type="evidence" value="ECO:0007669"/>
    <property type="project" value="UniProtKB-KW"/>
</dbReference>
<dbReference type="InterPro" id="IPR008269">
    <property type="entry name" value="Lon_proteolytic"/>
</dbReference>
<dbReference type="Gene3D" id="1.10.8.60">
    <property type="match status" value="1"/>
</dbReference>
<comment type="catalytic activity">
    <reaction evidence="2">
        <text>Hydrolysis of proteins in presence of ATP.</text>
        <dbReference type="EC" id="3.4.21.53"/>
    </reaction>
</comment>
<evidence type="ECO:0000256" key="1">
    <source>
        <dbReference type="ARBA" id="ARBA00022670"/>
    </source>
</evidence>
<accession>A0A1M5T088</accession>
<dbReference type="SUPFAM" id="SSF54211">
    <property type="entry name" value="Ribosomal protein S5 domain 2-like"/>
    <property type="match status" value="1"/>
</dbReference>
<name>A0A1M5T088_9CLOT</name>
<dbReference type="InterPro" id="IPR020568">
    <property type="entry name" value="Ribosomal_Su5_D2-typ_SF"/>
</dbReference>
<dbReference type="PRINTS" id="PR00830">
    <property type="entry name" value="ENDOLAPTASE"/>
</dbReference>
<feature type="active site" evidence="2">
    <location>
        <position position="680"/>
    </location>
</feature>
<keyword evidence="3" id="KW-0175">Coiled coil</keyword>
<dbReference type="EC" id="3.4.21.53" evidence="2"/>
<dbReference type="InterPro" id="IPR014721">
    <property type="entry name" value="Ribsml_uS5_D2-typ_fold_subgr"/>
</dbReference>
<dbReference type="GO" id="GO:0004176">
    <property type="term" value="F:ATP-dependent peptidase activity"/>
    <property type="evidence" value="ECO:0007669"/>
    <property type="project" value="UniProtKB-UniRule"/>
</dbReference>
<keyword evidence="2" id="KW-0720">Serine protease</keyword>
<evidence type="ECO:0000313" key="5">
    <source>
        <dbReference type="EMBL" id="SHH44018.1"/>
    </source>
</evidence>
<keyword evidence="6" id="KW-1185">Reference proteome</keyword>
<dbReference type="EMBL" id="FQXP01000003">
    <property type="protein sequence ID" value="SHH44018.1"/>
    <property type="molecule type" value="Genomic_DNA"/>
</dbReference>
<dbReference type="OrthoDB" id="9758568at2"/>
<gene>
    <name evidence="5" type="ORF">SAMN02745196_00381</name>
</gene>
<dbReference type="InterPro" id="IPR027065">
    <property type="entry name" value="Lon_Prtase"/>
</dbReference>
<dbReference type="Gene3D" id="3.40.50.300">
    <property type="entry name" value="P-loop containing nucleotide triphosphate hydrolases"/>
    <property type="match status" value="2"/>
</dbReference>
<feature type="active site" evidence="2">
    <location>
        <position position="637"/>
    </location>
</feature>
<evidence type="ECO:0000259" key="4">
    <source>
        <dbReference type="PROSITE" id="PS51786"/>
    </source>
</evidence>
<dbReference type="InterPro" id="IPR041699">
    <property type="entry name" value="AAA_32"/>
</dbReference>
<evidence type="ECO:0000313" key="6">
    <source>
        <dbReference type="Proteomes" id="UP000184526"/>
    </source>
</evidence>
<keyword evidence="2" id="KW-0378">Hydrolase</keyword>
<dbReference type="Pfam" id="PF05362">
    <property type="entry name" value="Lon_C"/>
    <property type="match status" value="1"/>
</dbReference>
<dbReference type="STRING" id="1121306.SAMN02745196_00381"/>
<dbReference type="PROSITE" id="PS51786">
    <property type="entry name" value="LON_PROTEOLYTIC"/>
    <property type="match status" value="1"/>
</dbReference>
<dbReference type="PANTHER" id="PTHR10046">
    <property type="entry name" value="ATP DEPENDENT LON PROTEASE FAMILY MEMBER"/>
    <property type="match status" value="1"/>
</dbReference>
<comment type="similarity">
    <text evidence="2">Belongs to the peptidase S16 family.</text>
</comment>
<dbReference type="Proteomes" id="UP000184526">
    <property type="component" value="Unassembled WGS sequence"/>
</dbReference>
<evidence type="ECO:0000256" key="2">
    <source>
        <dbReference type="PROSITE-ProRule" id="PRU01122"/>
    </source>
</evidence>
<dbReference type="RefSeq" id="WP_072829516.1">
    <property type="nucleotide sequence ID" value="NZ_FQXP01000003.1"/>
</dbReference>
<dbReference type="AlphaFoldDB" id="A0A1M5T088"/>
<dbReference type="InterPro" id="IPR027417">
    <property type="entry name" value="P-loop_NTPase"/>
</dbReference>
<dbReference type="GO" id="GO:0030163">
    <property type="term" value="P:protein catabolic process"/>
    <property type="evidence" value="ECO:0007669"/>
    <property type="project" value="InterPro"/>
</dbReference>
<dbReference type="Gene3D" id="3.30.230.10">
    <property type="match status" value="1"/>
</dbReference>
<dbReference type="Pfam" id="PF20436">
    <property type="entry name" value="LonB_AAA-LID"/>
    <property type="match status" value="1"/>
</dbReference>
<feature type="coiled-coil region" evidence="3">
    <location>
        <begin position="131"/>
        <end position="158"/>
    </location>
</feature>
<dbReference type="InterPro" id="IPR046843">
    <property type="entry name" value="LonB_AAA-LID"/>
</dbReference>
<dbReference type="Pfam" id="PF13654">
    <property type="entry name" value="AAA_32"/>
    <property type="match status" value="1"/>
</dbReference>
<keyword evidence="1 2" id="KW-0645">Protease</keyword>
<organism evidence="5 6">
    <name type="scientific">Clostridium collagenovorans DSM 3089</name>
    <dbReference type="NCBI Taxonomy" id="1121306"/>
    <lineage>
        <taxon>Bacteria</taxon>
        <taxon>Bacillati</taxon>
        <taxon>Bacillota</taxon>
        <taxon>Clostridia</taxon>
        <taxon>Eubacteriales</taxon>
        <taxon>Clostridiaceae</taxon>
        <taxon>Clostridium</taxon>
    </lineage>
</organism>
<dbReference type="GO" id="GO:0005524">
    <property type="term" value="F:ATP binding"/>
    <property type="evidence" value="ECO:0007669"/>
    <property type="project" value="InterPro"/>
</dbReference>